<dbReference type="EMBL" id="MN740715">
    <property type="protein sequence ID" value="QHS80657.1"/>
    <property type="molecule type" value="Genomic_DNA"/>
</dbReference>
<dbReference type="EMBL" id="MN740714">
    <property type="protein sequence ID" value="QHS80601.1"/>
    <property type="molecule type" value="Genomic_DNA"/>
</dbReference>
<proteinExistence type="predicted"/>
<name>A0A6C0AML3_9ZZZZ</name>
<evidence type="ECO:0000313" key="2">
    <source>
        <dbReference type="EMBL" id="QHS80601.1"/>
    </source>
</evidence>
<reference evidence="2" key="1">
    <citation type="journal article" date="2020" name="Nature">
        <title>Giant virus diversity and host interactions through global metagenomics.</title>
        <authorList>
            <person name="Schulz F."/>
            <person name="Roux S."/>
            <person name="Paez-Espino D."/>
            <person name="Jungbluth S."/>
            <person name="Walsh D.A."/>
            <person name="Denef V.J."/>
            <person name="McMahon K.D."/>
            <person name="Konstantinidis K.T."/>
            <person name="Eloe-Fadrosh E.A."/>
            <person name="Kyrpides N.C."/>
            <person name="Woyke T."/>
        </authorList>
    </citation>
    <scope>NUCLEOTIDE SEQUENCE</scope>
    <source>
        <strain evidence="2">GVMAG-S-1091796-13</strain>
    </source>
</reference>
<dbReference type="AlphaFoldDB" id="A0A6C0AML3"/>
<accession>A0A6C0AML3</accession>
<keyword evidence="1" id="KW-0812">Transmembrane</keyword>
<evidence type="ECO:0000256" key="1">
    <source>
        <dbReference type="SAM" id="Phobius"/>
    </source>
</evidence>
<organism evidence="2">
    <name type="scientific">viral metagenome</name>
    <dbReference type="NCBI Taxonomy" id="1070528"/>
    <lineage>
        <taxon>unclassified sequences</taxon>
        <taxon>metagenomes</taxon>
        <taxon>organismal metagenomes</taxon>
    </lineage>
</organism>
<protein>
    <submittedName>
        <fullName evidence="2">Uncharacterized protein</fullName>
    </submittedName>
</protein>
<keyword evidence="1" id="KW-0472">Membrane</keyword>
<feature type="transmembrane region" description="Helical" evidence="1">
    <location>
        <begin position="15"/>
        <end position="33"/>
    </location>
</feature>
<sequence length="160" mass="18449">MYNDDLMDYIITNKTISNVFNIGLIGIALYYLFNRDFYLPFLGPAVIPIAKKDQQWQENMVNVNLNNLPPNTTVIYWASQNSEVAFENPIIAYKDYLNSGIATSDQLGNANIKISCPSPYYVSKFGIKKKLLRRHVHYRYELPNYKGIYSSVQTKDIETC</sequence>
<keyword evidence="1" id="KW-1133">Transmembrane helix</keyword>